<reference evidence="11 12" key="1">
    <citation type="journal article" date="2015" name="Genome Announc.">
        <title>Complete Genome Sequence of Spiroplasma cantharicola CC-1T (DSM 21588), a Bacterium Isolated from Soldier Beetle (Cantharis carolinus).</title>
        <authorList>
            <person name="Lo W.S."/>
            <person name="Liu P.Y."/>
            <person name="Kuo C.H."/>
        </authorList>
    </citation>
    <scope>NUCLEOTIDE SEQUENCE [LARGE SCALE GENOMIC DNA]</scope>
    <source>
        <strain evidence="11 12">CC-1</strain>
    </source>
</reference>
<dbReference type="EMBL" id="CP012622">
    <property type="protein sequence ID" value="ALD66395.1"/>
    <property type="molecule type" value="Genomic_DNA"/>
</dbReference>
<feature type="domain" description="PTS EIIC type-1" evidence="10">
    <location>
        <begin position="19"/>
        <end position="505"/>
    </location>
</feature>
<name>A0A0M4KEH3_9MOLU</name>
<keyword evidence="2" id="KW-0813">Transport</keyword>
<evidence type="ECO:0000259" key="10">
    <source>
        <dbReference type="PROSITE" id="PS51103"/>
    </source>
</evidence>
<dbReference type="RefSeq" id="WP_053946156.1">
    <property type="nucleotide sequence ID" value="NZ_CP012622.1"/>
</dbReference>
<keyword evidence="6 9" id="KW-0812">Transmembrane</keyword>
<evidence type="ECO:0000256" key="3">
    <source>
        <dbReference type="ARBA" id="ARBA00022475"/>
    </source>
</evidence>
<evidence type="ECO:0000256" key="2">
    <source>
        <dbReference type="ARBA" id="ARBA00022448"/>
    </source>
</evidence>
<feature type="transmembrane region" description="Helical" evidence="9">
    <location>
        <begin position="139"/>
        <end position="158"/>
    </location>
</feature>
<evidence type="ECO:0000256" key="6">
    <source>
        <dbReference type="ARBA" id="ARBA00022692"/>
    </source>
</evidence>
<evidence type="ECO:0000256" key="5">
    <source>
        <dbReference type="ARBA" id="ARBA00022683"/>
    </source>
</evidence>
<dbReference type="AlphaFoldDB" id="A0A0M4KEH3"/>
<evidence type="ECO:0000313" key="12">
    <source>
        <dbReference type="Proteomes" id="UP000063919"/>
    </source>
</evidence>
<protein>
    <submittedName>
        <fullName evidence="11">PTS system, glucose-specific IIBC component</fullName>
    </submittedName>
</protein>
<dbReference type="InterPro" id="IPR050429">
    <property type="entry name" value="PTS_Glucose_EIICBA"/>
</dbReference>
<dbReference type="KEGG" id="scj:SCANT_v1c04890"/>
<dbReference type="GO" id="GO:0008982">
    <property type="term" value="F:protein-N(PI)-phosphohistidine-sugar phosphotransferase activity"/>
    <property type="evidence" value="ECO:0007669"/>
    <property type="project" value="InterPro"/>
</dbReference>
<dbReference type="PROSITE" id="PS51103">
    <property type="entry name" value="PTS_EIIC_TYPE_1"/>
    <property type="match status" value="1"/>
</dbReference>
<evidence type="ECO:0000256" key="9">
    <source>
        <dbReference type="SAM" id="Phobius"/>
    </source>
</evidence>
<sequence>MENYQTQFRDFDISWYTKNKTKSFLKKLGTSFGFVIILMPIFGIILSIGNATKLSLLTNIGSILFSNIGIWFALAIIIGFTSNKGVAVYCGILSYLVFNVFIWASIKNNDNKNLFNIWFWHDLQRNLYLSKLFFGGLETFNSGIIGGILVGSYVTFIYKKFKDINLPKGLEFFAKERFVIILSVLFSIIAACLFIIIWPIFGFLLSMIGSIVAKSPIGLDAFIFRTIQRMLIPFGSNLLWQSPMWYTQVGGDLNSYQQDLLIQYLLRVTESENLSIINELLNINQKGFGQDEITKIFQNNLNNADFAKIEENINFWFKETESIFATNPSGDQIIWNIVSNNKYITVDDCWNVGLRVSRFISGGYINSIFILPTLSLTLLLMTPKGEKRSKMGIYITAALTAMLVGVTEPVEYLFCYTMPLFYFVIYCPLNGLLAMLTSLFKVKLGTSFSTGLFDFILSGVVPTANGVNTRIWIIPIIGIIASIFIFTIAFFWFKKFNKEENIINIEAKLLRDSIYILIDDFGGLKNIALYQLTQKELIIKFKNNNNVSNLFEHFQKIERTNESTIFTINESNKEKVEVLSFIIANRNNKTKFKKELK</sequence>
<accession>A0A0M4KEH3</accession>
<feature type="transmembrane region" description="Helical" evidence="9">
    <location>
        <begin position="86"/>
        <end position="106"/>
    </location>
</feature>
<keyword evidence="8 9" id="KW-0472">Membrane</keyword>
<dbReference type="GO" id="GO:0009401">
    <property type="term" value="P:phosphoenolpyruvate-dependent sugar phosphotransferase system"/>
    <property type="evidence" value="ECO:0007669"/>
    <property type="project" value="UniProtKB-KW"/>
</dbReference>
<dbReference type="Proteomes" id="UP000063919">
    <property type="component" value="Chromosome"/>
</dbReference>
<evidence type="ECO:0000256" key="8">
    <source>
        <dbReference type="ARBA" id="ARBA00023136"/>
    </source>
</evidence>
<organism evidence="11 12">
    <name type="scientific">Spiroplasma cantharicola</name>
    <dbReference type="NCBI Taxonomy" id="362837"/>
    <lineage>
        <taxon>Bacteria</taxon>
        <taxon>Bacillati</taxon>
        <taxon>Mycoplasmatota</taxon>
        <taxon>Mollicutes</taxon>
        <taxon>Entomoplasmatales</taxon>
        <taxon>Spiroplasmataceae</taxon>
        <taxon>Spiroplasma</taxon>
    </lineage>
</organism>
<comment type="subcellular location">
    <subcellularLocation>
        <location evidence="1">Cell membrane</location>
        <topology evidence="1">Multi-pass membrane protein</topology>
    </subcellularLocation>
</comment>
<keyword evidence="3" id="KW-1003">Cell membrane</keyword>
<proteinExistence type="predicted"/>
<dbReference type="Pfam" id="PF02378">
    <property type="entry name" value="PTS_EIIC"/>
    <property type="match status" value="2"/>
</dbReference>
<feature type="transmembrane region" description="Helical" evidence="9">
    <location>
        <begin position="420"/>
        <end position="440"/>
    </location>
</feature>
<dbReference type="PANTHER" id="PTHR30009:SF8">
    <property type="entry name" value="PTS SYSTEM, IIBC COMPONENT"/>
    <property type="match status" value="1"/>
</dbReference>
<feature type="transmembrane region" description="Helical" evidence="9">
    <location>
        <begin position="28"/>
        <end position="48"/>
    </location>
</feature>
<gene>
    <name evidence="11" type="primary">ptsG</name>
    <name evidence="11" type="ORF">SCANT_v1c04890</name>
</gene>
<dbReference type="InterPro" id="IPR013013">
    <property type="entry name" value="PTS_EIIC_1"/>
</dbReference>
<keyword evidence="4" id="KW-0762">Sugar transport</keyword>
<keyword evidence="12" id="KW-1185">Reference proteome</keyword>
<evidence type="ECO:0000256" key="7">
    <source>
        <dbReference type="ARBA" id="ARBA00022989"/>
    </source>
</evidence>
<evidence type="ECO:0000256" key="1">
    <source>
        <dbReference type="ARBA" id="ARBA00004651"/>
    </source>
</evidence>
<evidence type="ECO:0000313" key="11">
    <source>
        <dbReference type="EMBL" id="ALD66395.1"/>
    </source>
</evidence>
<keyword evidence="5" id="KW-0598">Phosphotransferase system</keyword>
<feature type="transmembrane region" description="Helical" evidence="9">
    <location>
        <begin position="363"/>
        <end position="381"/>
    </location>
</feature>
<dbReference type="STRING" id="362837.SCANT_v1c04890"/>
<dbReference type="PANTHER" id="PTHR30009">
    <property type="entry name" value="CYTOCHROME C-TYPE SYNTHESIS PROTEIN AND PTS TRANSMEMBRANE COMPONENT"/>
    <property type="match status" value="1"/>
</dbReference>
<dbReference type="GO" id="GO:0005886">
    <property type="term" value="C:plasma membrane"/>
    <property type="evidence" value="ECO:0007669"/>
    <property type="project" value="UniProtKB-SubCell"/>
</dbReference>
<keyword evidence="7 9" id="KW-1133">Transmembrane helix</keyword>
<dbReference type="OrthoDB" id="9764327at2"/>
<feature type="transmembrane region" description="Helical" evidence="9">
    <location>
        <begin position="393"/>
        <end position="414"/>
    </location>
</feature>
<feature type="transmembrane region" description="Helical" evidence="9">
    <location>
        <begin position="471"/>
        <end position="493"/>
    </location>
</feature>
<dbReference type="InterPro" id="IPR003352">
    <property type="entry name" value="PTS_EIIC"/>
</dbReference>
<feature type="transmembrane region" description="Helical" evidence="9">
    <location>
        <begin position="60"/>
        <end position="79"/>
    </location>
</feature>
<evidence type="ECO:0000256" key="4">
    <source>
        <dbReference type="ARBA" id="ARBA00022597"/>
    </source>
</evidence>
<feature type="transmembrane region" description="Helical" evidence="9">
    <location>
        <begin position="178"/>
        <end position="201"/>
    </location>
</feature>
<dbReference type="GO" id="GO:0090563">
    <property type="term" value="F:protein-phosphocysteine-sugar phosphotransferase activity"/>
    <property type="evidence" value="ECO:0007669"/>
    <property type="project" value="TreeGrafter"/>
</dbReference>
<dbReference type="PATRIC" id="fig|362837.3.peg.500"/>